<gene>
    <name evidence="1" type="ORF">ACFFH7_02165</name>
</gene>
<dbReference type="RefSeq" id="WP_273939036.1">
    <property type="nucleotide sequence ID" value="NZ_CP097263.1"/>
</dbReference>
<name>A0ABV6MJ19_9PSEU</name>
<comment type="caution">
    <text evidence="1">The sequence shown here is derived from an EMBL/GenBank/DDBJ whole genome shotgun (WGS) entry which is preliminary data.</text>
</comment>
<accession>A0ABV6MJ19</accession>
<evidence type="ECO:0008006" key="3">
    <source>
        <dbReference type="Google" id="ProtNLM"/>
    </source>
</evidence>
<reference evidence="1 2" key="1">
    <citation type="submission" date="2024-09" db="EMBL/GenBank/DDBJ databases">
        <authorList>
            <person name="Sun Q."/>
            <person name="Mori K."/>
        </authorList>
    </citation>
    <scope>NUCLEOTIDE SEQUENCE [LARGE SCALE GENOMIC DNA]</scope>
    <source>
        <strain evidence="1 2">TBRC 1432</strain>
    </source>
</reference>
<sequence>MARTPAGINRLWDVVPLIAADHRIAITFAVDEGSAFSRALAEELAAKGALVEQWEEAVRGEYDLALAASDNGELHRLRAPLMRLPHGVGYHRTTPDGTISGLRAESLLHEGEIVPETLVVAHDDQLGTVRAVAPELTPKVLVAGDPCMDRIRASETGRAGYRKAFGADGRRLVVLCSTWGRFSLYGKDPDLPAKVTAALPADHYRVALVLHPNVWSRHGTLQVRAWLRHASEAGMIVVPPEEGWRAALVAADVVVSDHGSLTCYAVGIERPVLIAADGGPEVVPHSPMRRLLDRLPRLDRQSPLRQQLDDTIRQGDIAGDIAESIFSRPGRAAALLRQRMYEMLRLPEPPWHAVARPVPVPAVRISEPDAFVVQAQQDGEQLVLQRFPVVPSVEERPSGYLVARDDGADPGLLERAAVVWSEENQEPRELLRRWPGARIAVCRNASGDITAELRDGTEVVAQGSVSVSMAGSVLYWWDVHNRRRQQKWHVDAGTLSLRATRPEKPRSED</sequence>
<proteinExistence type="predicted"/>
<protein>
    <recommendedName>
        <fullName evidence="3">Translation initiation factor 2</fullName>
    </recommendedName>
</protein>
<evidence type="ECO:0000313" key="2">
    <source>
        <dbReference type="Proteomes" id="UP001589810"/>
    </source>
</evidence>
<keyword evidence="2" id="KW-1185">Reference proteome</keyword>
<organism evidence="1 2">
    <name type="scientific">Kutzneria chonburiensis</name>
    <dbReference type="NCBI Taxonomy" id="1483604"/>
    <lineage>
        <taxon>Bacteria</taxon>
        <taxon>Bacillati</taxon>
        <taxon>Actinomycetota</taxon>
        <taxon>Actinomycetes</taxon>
        <taxon>Pseudonocardiales</taxon>
        <taxon>Pseudonocardiaceae</taxon>
        <taxon>Kutzneria</taxon>
    </lineage>
</organism>
<dbReference type="EMBL" id="JBHLUD010000001">
    <property type="protein sequence ID" value="MFC0540263.1"/>
    <property type="molecule type" value="Genomic_DNA"/>
</dbReference>
<evidence type="ECO:0000313" key="1">
    <source>
        <dbReference type="EMBL" id="MFC0540263.1"/>
    </source>
</evidence>
<dbReference type="SUPFAM" id="SSF53756">
    <property type="entry name" value="UDP-Glycosyltransferase/glycogen phosphorylase"/>
    <property type="match status" value="1"/>
</dbReference>
<dbReference type="Proteomes" id="UP001589810">
    <property type="component" value="Unassembled WGS sequence"/>
</dbReference>